<keyword evidence="3" id="KW-1185">Reference proteome</keyword>
<organism evidence="2 3">
    <name type="scientific">Oopsacas minuta</name>
    <dbReference type="NCBI Taxonomy" id="111878"/>
    <lineage>
        <taxon>Eukaryota</taxon>
        <taxon>Metazoa</taxon>
        <taxon>Porifera</taxon>
        <taxon>Hexactinellida</taxon>
        <taxon>Hexasterophora</taxon>
        <taxon>Lyssacinosida</taxon>
        <taxon>Leucopsacidae</taxon>
        <taxon>Oopsacas</taxon>
    </lineage>
</organism>
<comment type="caution">
    <text evidence="2">The sequence shown here is derived from an EMBL/GenBank/DDBJ whole genome shotgun (WGS) entry which is preliminary data.</text>
</comment>
<dbReference type="PANTHER" id="PTHR14534">
    <property type="entry name" value="VACUOLAR IMPORT AND DEGRADATION PROTEIN 24"/>
    <property type="match status" value="1"/>
</dbReference>
<gene>
    <name evidence="2" type="ORF">LOD99_6108</name>
</gene>
<dbReference type="GO" id="GO:0007039">
    <property type="term" value="P:protein catabolic process in the vacuole"/>
    <property type="evidence" value="ECO:0007669"/>
    <property type="project" value="TreeGrafter"/>
</dbReference>
<evidence type="ECO:0000313" key="2">
    <source>
        <dbReference type="EMBL" id="KAI6650191.1"/>
    </source>
</evidence>
<evidence type="ECO:0000256" key="1">
    <source>
        <dbReference type="ARBA" id="ARBA00061469"/>
    </source>
</evidence>
<dbReference type="Pfam" id="PF09783">
    <property type="entry name" value="Vac_ImportDeg"/>
    <property type="match status" value="1"/>
</dbReference>
<name>A0AAV7JMP8_9METZ</name>
<dbReference type="InterPro" id="IPR018618">
    <property type="entry name" value="GID4/10-like"/>
</dbReference>
<dbReference type="EMBL" id="JAKMXF010000313">
    <property type="protein sequence ID" value="KAI6650191.1"/>
    <property type="molecule type" value="Genomic_DNA"/>
</dbReference>
<comment type="similarity">
    <text evidence="1">Belongs to the GID4/VID24 family.</text>
</comment>
<protein>
    <submittedName>
        <fullName evidence="2">Glucose-induced degradation protein 4-like</fullName>
    </submittedName>
</protein>
<reference evidence="2 3" key="1">
    <citation type="journal article" date="2023" name="BMC Biol.">
        <title>The compact genome of the sponge Oopsacas minuta (Hexactinellida) is lacking key metazoan core genes.</title>
        <authorList>
            <person name="Santini S."/>
            <person name="Schenkelaars Q."/>
            <person name="Jourda C."/>
            <person name="Duchesne M."/>
            <person name="Belahbib H."/>
            <person name="Rocher C."/>
            <person name="Selva M."/>
            <person name="Riesgo A."/>
            <person name="Vervoort M."/>
            <person name="Leys S.P."/>
            <person name="Kodjabachian L."/>
            <person name="Le Bivic A."/>
            <person name="Borchiellini C."/>
            <person name="Claverie J.M."/>
            <person name="Renard E."/>
        </authorList>
    </citation>
    <scope>NUCLEOTIDE SEQUENCE [LARGE SCALE GENOMIC DNA]</scope>
    <source>
        <strain evidence="2">SPO-2</strain>
    </source>
</reference>
<dbReference type="GO" id="GO:0005773">
    <property type="term" value="C:vacuole"/>
    <property type="evidence" value="ECO:0007669"/>
    <property type="project" value="GOC"/>
</dbReference>
<dbReference type="PANTHER" id="PTHR14534:SF3">
    <property type="entry name" value="GID COMPLEX SUBUNIT 4 HOMOLOG"/>
    <property type="match status" value="1"/>
</dbReference>
<accession>A0AAV7JMP8</accession>
<dbReference type="GO" id="GO:0043161">
    <property type="term" value="P:proteasome-mediated ubiquitin-dependent protein catabolic process"/>
    <property type="evidence" value="ECO:0007669"/>
    <property type="project" value="TreeGrafter"/>
</dbReference>
<dbReference type="GO" id="GO:0045721">
    <property type="term" value="P:negative regulation of gluconeogenesis"/>
    <property type="evidence" value="ECO:0007669"/>
    <property type="project" value="TreeGrafter"/>
</dbReference>
<evidence type="ECO:0000313" key="3">
    <source>
        <dbReference type="Proteomes" id="UP001165289"/>
    </source>
</evidence>
<dbReference type="GO" id="GO:0006623">
    <property type="term" value="P:protein targeting to vacuole"/>
    <property type="evidence" value="ECO:0007669"/>
    <property type="project" value="TreeGrafter"/>
</dbReference>
<dbReference type="Proteomes" id="UP001165289">
    <property type="component" value="Unassembled WGS sequence"/>
</dbReference>
<dbReference type="AlphaFoldDB" id="A0AAV7JMP8"/>
<dbReference type="GO" id="GO:0034657">
    <property type="term" value="C:GID complex"/>
    <property type="evidence" value="ECO:0007669"/>
    <property type="project" value="TreeGrafter"/>
</dbReference>
<sequence length="195" mass="22988">MIRSSSTSLGYPRSLLYSGSKFEGHQQCKGNSYDIEVVLQHVDTPKQTLNGYLKIRGLASQYPVMTRFFEGEIISPKYPFLTRKWDADEEVDGKHWSKFPSFQSHFTKSFNNDDFDYSQLETQDDVYMRWKEQFLVPDHKVRDISGASFAGFYYISYQRSNASIVGYYFHRNSEWFQSLMLDHVPDRVTQVFQFK</sequence>
<proteinExistence type="inferred from homology"/>